<feature type="transmembrane region" description="Helical" evidence="1">
    <location>
        <begin position="12"/>
        <end position="34"/>
    </location>
</feature>
<keyword evidence="3" id="KW-1185">Reference proteome</keyword>
<accession>A0A517ZUM1</accession>
<dbReference type="EMBL" id="CP036276">
    <property type="protein sequence ID" value="QDU46181.1"/>
    <property type="molecule type" value="Genomic_DNA"/>
</dbReference>
<evidence type="ECO:0000256" key="1">
    <source>
        <dbReference type="SAM" id="Phobius"/>
    </source>
</evidence>
<keyword evidence="1" id="KW-0472">Membrane</keyword>
<gene>
    <name evidence="2" type="ORF">Mal52_46800</name>
</gene>
<organism evidence="2 3">
    <name type="scientific">Symmachiella dynata</name>
    <dbReference type="NCBI Taxonomy" id="2527995"/>
    <lineage>
        <taxon>Bacteria</taxon>
        <taxon>Pseudomonadati</taxon>
        <taxon>Planctomycetota</taxon>
        <taxon>Planctomycetia</taxon>
        <taxon>Planctomycetales</taxon>
        <taxon>Planctomycetaceae</taxon>
        <taxon>Symmachiella</taxon>
    </lineage>
</organism>
<dbReference type="RefSeq" id="WP_145378720.1">
    <property type="nucleotide sequence ID" value="NZ_CP036276.1"/>
</dbReference>
<dbReference type="KEGG" id="sdyn:Mal52_46800"/>
<sequence length="211" mass="23225">MEQLALLSSAVNLNTVAVTVSILVVFAILVTIVLRRRRENVWQAFARRNGFQYTVVEGQPQVTGLLEGRRFELAISPESSDTGPLGVEVISMAVFLHHPPPGNLHLESAGGLVGDVQLAFNEQRYQTGNEEFDQNVNVEITESADGVAWLTPKKQQAFLQLVLATPTDTYQLAAGQLRWQCRTAISVPDKLDEHLRSLATAVRELDAPPQV</sequence>
<proteinExistence type="predicted"/>
<name>A0A517ZUM1_9PLAN</name>
<evidence type="ECO:0000313" key="2">
    <source>
        <dbReference type="EMBL" id="QDU46181.1"/>
    </source>
</evidence>
<protein>
    <submittedName>
        <fullName evidence="2">Uncharacterized protein</fullName>
    </submittedName>
</protein>
<keyword evidence="1" id="KW-0812">Transmembrane</keyword>
<keyword evidence="1" id="KW-1133">Transmembrane helix</keyword>
<reference evidence="2 3" key="1">
    <citation type="submission" date="2019-02" db="EMBL/GenBank/DDBJ databases">
        <title>Deep-cultivation of Planctomycetes and their phenomic and genomic characterization uncovers novel biology.</title>
        <authorList>
            <person name="Wiegand S."/>
            <person name="Jogler M."/>
            <person name="Boedeker C."/>
            <person name="Pinto D."/>
            <person name="Vollmers J."/>
            <person name="Rivas-Marin E."/>
            <person name="Kohn T."/>
            <person name="Peeters S.H."/>
            <person name="Heuer A."/>
            <person name="Rast P."/>
            <person name="Oberbeckmann S."/>
            <person name="Bunk B."/>
            <person name="Jeske O."/>
            <person name="Meyerdierks A."/>
            <person name="Storesund J.E."/>
            <person name="Kallscheuer N."/>
            <person name="Luecker S."/>
            <person name="Lage O.M."/>
            <person name="Pohl T."/>
            <person name="Merkel B.J."/>
            <person name="Hornburger P."/>
            <person name="Mueller R.-W."/>
            <person name="Bruemmer F."/>
            <person name="Labrenz M."/>
            <person name="Spormann A.M."/>
            <person name="Op den Camp H."/>
            <person name="Overmann J."/>
            <person name="Amann R."/>
            <person name="Jetten M.S.M."/>
            <person name="Mascher T."/>
            <person name="Medema M.H."/>
            <person name="Devos D.P."/>
            <person name="Kaster A.-K."/>
            <person name="Ovreas L."/>
            <person name="Rohde M."/>
            <person name="Galperin M.Y."/>
            <person name="Jogler C."/>
        </authorList>
    </citation>
    <scope>NUCLEOTIDE SEQUENCE [LARGE SCALE GENOMIC DNA]</scope>
    <source>
        <strain evidence="2 3">Mal52</strain>
    </source>
</reference>
<dbReference type="AlphaFoldDB" id="A0A517ZUM1"/>
<dbReference type="Proteomes" id="UP000319383">
    <property type="component" value="Chromosome"/>
</dbReference>
<evidence type="ECO:0000313" key="3">
    <source>
        <dbReference type="Proteomes" id="UP000319383"/>
    </source>
</evidence>